<dbReference type="SUPFAM" id="SSF52540">
    <property type="entry name" value="P-loop containing nucleoside triphosphate hydrolases"/>
    <property type="match status" value="1"/>
</dbReference>
<reference evidence="14 15" key="1">
    <citation type="submission" date="2023-04" db="EMBL/GenBank/DDBJ databases">
        <authorList>
            <person name="Hsu D."/>
        </authorList>
    </citation>
    <scope>NUCLEOTIDE SEQUENCE [LARGE SCALE GENOMIC DNA]</scope>
    <source>
        <strain evidence="14 15">MK1</strain>
    </source>
</reference>
<dbReference type="CDD" id="cd18137">
    <property type="entry name" value="HLD_clamp_pol_III_gamma_tau"/>
    <property type="match status" value="1"/>
</dbReference>
<sequence length="517" mass="57996">MDYKALYRQWRPQSFSDVVGQEHITKTLTNAIISNRIAHAYLFCGPRGTGKTSTAKIIGKSVNCTERNAAEPCNSCQSCVRINNGSSMDVQEIDAASNRGIEEIRDLREKVKYAPSEGTYKVYIIDEVHMLTTEAFNALLKTLEEPPAHVIFILATTEPHKIPATILSRCQRFDFRRIGSTAIEGRLLQVVDSLDIKIEEKALTLLAKAANGGLRDALSTLDQCTSYAVNKITVKEVTDVLGTVTQDVVVEITQLILDKNVTSLLQLLGKILDEGKDPQILLQDLLEHLRNILLVQVCKDPALLIALPDEIIDRIRKQSQGLHRVYLDFAIDILTNAENSMKWSGNPRLMLELAMLKVVNFRPDLNIEILSDRIAALENKSTLAPGVPSTHRKVTDAEPNQTSSVSSKGIKDQWQKIIKAVKKVNISTYAFLVEAEVLDLKQGVLTLGYSPEYSFHRERLGQKEHRSLVEEMLKTIFGQNIRVECQMKENVKNDAQEDVLKKAQQIFGHDKIEEENN</sequence>
<evidence type="ECO:0000256" key="3">
    <source>
        <dbReference type="ARBA" id="ARBA00022679"/>
    </source>
</evidence>
<dbReference type="Gene3D" id="1.20.272.10">
    <property type="match status" value="1"/>
</dbReference>
<evidence type="ECO:0000256" key="10">
    <source>
        <dbReference type="ARBA" id="ARBA00022932"/>
    </source>
</evidence>
<feature type="domain" description="AAA+ ATPase" evidence="13">
    <location>
        <begin position="37"/>
        <end position="179"/>
    </location>
</feature>
<dbReference type="NCBIfam" id="NF004046">
    <property type="entry name" value="PRK05563.1"/>
    <property type="match status" value="1"/>
</dbReference>
<keyword evidence="9" id="KW-0067">ATP-binding</keyword>
<dbReference type="PRINTS" id="PR00300">
    <property type="entry name" value="CLPPROTEASEA"/>
</dbReference>
<dbReference type="Pfam" id="PF20964">
    <property type="entry name" value="DnaX_C"/>
    <property type="match status" value="1"/>
</dbReference>
<evidence type="ECO:0000256" key="6">
    <source>
        <dbReference type="ARBA" id="ARBA00022723"/>
    </source>
</evidence>
<dbReference type="GO" id="GO:0046872">
    <property type="term" value="F:metal ion binding"/>
    <property type="evidence" value="ECO:0007669"/>
    <property type="project" value="UniProtKB-KW"/>
</dbReference>
<dbReference type="InterPro" id="IPR048448">
    <property type="entry name" value="DnaX-like_C"/>
</dbReference>
<evidence type="ECO:0000256" key="4">
    <source>
        <dbReference type="ARBA" id="ARBA00022695"/>
    </source>
</evidence>
<keyword evidence="10" id="KW-0239">DNA-directed DNA polymerase</keyword>
<dbReference type="SUPFAM" id="SSF48019">
    <property type="entry name" value="post-AAA+ oligomerization domain-like"/>
    <property type="match status" value="1"/>
</dbReference>
<dbReference type="InterPro" id="IPR045085">
    <property type="entry name" value="HLD_clamp_pol_III_gamma_tau"/>
</dbReference>
<keyword evidence="3 14" id="KW-0808">Transferase</keyword>
<comment type="similarity">
    <text evidence="1">Belongs to the DnaX/STICHEL family.</text>
</comment>
<dbReference type="PANTHER" id="PTHR11669:SF0">
    <property type="entry name" value="PROTEIN STICHEL-LIKE 2"/>
    <property type="match status" value="1"/>
</dbReference>
<protein>
    <recommendedName>
        <fullName evidence="2">DNA-directed DNA polymerase</fullName>
        <ecNumber evidence="2">2.7.7.7</ecNumber>
    </recommendedName>
</protein>
<comment type="catalytic activity">
    <reaction evidence="11">
        <text>DNA(n) + a 2'-deoxyribonucleoside 5'-triphosphate = DNA(n+1) + diphosphate</text>
        <dbReference type="Rhea" id="RHEA:22508"/>
        <dbReference type="Rhea" id="RHEA-COMP:17339"/>
        <dbReference type="Rhea" id="RHEA-COMP:17340"/>
        <dbReference type="ChEBI" id="CHEBI:33019"/>
        <dbReference type="ChEBI" id="CHEBI:61560"/>
        <dbReference type="ChEBI" id="CHEBI:173112"/>
        <dbReference type="EC" id="2.7.7.7"/>
    </reaction>
</comment>
<dbReference type="Proteomes" id="UP001329915">
    <property type="component" value="Chromosome"/>
</dbReference>
<proteinExistence type="inferred from homology"/>
<gene>
    <name evidence="14" type="primary">dnaX</name>
    <name evidence="14" type="ORF">MFMK1_000305</name>
</gene>
<evidence type="ECO:0000256" key="2">
    <source>
        <dbReference type="ARBA" id="ARBA00012417"/>
    </source>
</evidence>
<evidence type="ECO:0000313" key="14">
    <source>
        <dbReference type="EMBL" id="WRO20530.1"/>
    </source>
</evidence>
<keyword evidence="7" id="KW-0547">Nucleotide-binding</keyword>
<evidence type="ECO:0000256" key="8">
    <source>
        <dbReference type="ARBA" id="ARBA00022833"/>
    </source>
</evidence>
<feature type="region of interest" description="Disordered" evidence="12">
    <location>
        <begin position="386"/>
        <end position="406"/>
    </location>
</feature>
<dbReference type="GO" id="GO:0009360">
    <property type="term" value="C:DNA polymerase III complex"/>
    <property type="evidence" value="ECO:0007669"/>
    <property type="project" value="InterPro"/>
</dbReference>
<keyword evidence="6" id="KW-0479">Metal-binding</keyword>
<evidence type="ECO:0000256" key="5">
    <source>
        <dbReference type="ARBA" id="ARBA00022705"/>
    </source>
</evidence>
<keyword evidence="15" id="KW-1185">Reference proteome</keyword>
<organism evidence="14 15">
    <name type="scientific">Metallumcola ferriviriculae</name>
    <dbReference type="NCBI Taxonomy" id="3039180"/>
    <lineage>
        <taxon>Bacteria</taxon>
        <taxon>Bacillati</taxon>
        <taxon>Bacillota</taxon>
        <taxon>Clostridia</taxon>
        <taxon>Neomoorellales</taxon>
        <taxon>Desulfitibacteraceae</taxon>
        <taxon>Metallumcola</taxon>
    </lineage>
</organism>
<dbReference type="EC" id="2.7.7.7" evidence="2"/>
<evidence type="ECO:0000256" key="1">
    <source>
        <dbReference type="ARBA" id="ARBA00006360"/>
    </source>
</evidence>
<evidence type="ECO:0000256" key="12">
    <source>
        <dbReference type="SAM" id="MobiDB-lite"/>
    </source>
</evidence>
<evidence type="ECO:0000256" key="9">
    <source>
        <dbReference type="ARBA" id="ARBA00022840"/>
    </source>
</evidence>
<dbReference type="CDD" id="cd00009">
    <property type="entry name" value="AAA"/>
    <property type="match status" value="1"/>
</dbReference>
<dbReference type="InterPro" id="IPR012763">
    <property type="entry name" value="DNA_pol_III_sug/sutau_N"/>
</dbReference>
<dbReference type="PANTHER" id="PTHR11669">
    <property type="entry name" value="REPLICATION FACTOR C / DNA POLYMERASE III GAMMA-TAU SUBUNIT"/>
    <property type="match status" value="1"/>
</dbReference>
<dbReference type="SMART" id="SM00382">
    <property type="entry name" value="AAA"/>
    <property type="match status" value="1"/>
</dbReference>
<evidence type="ECO:0000256" key="11">
    <source>
        <dbReference type="ARBA" id="ARBA00049244"/>
    </source>
</evidence>
<dbReference type="InterPro" id="IPR022754">
    <property type="entry name" value="DNA_pol_III_gamma-3"/>
</dbReference>
<dbReference type="Pfam" id="PF13177">
    <property type="entry name" value="DNA_pol3_delta2"/>
    <property type="match status" value="1"/>
</dbReference>
<dbReference type="GO" id="GO:0003677">
    <property type="term" value="F:DNA binding"/>
    <property type="evidence" value="ECO:0007669"/>
    <property type="project" value="InterPro"/>
</dbReference>
<dbReference type="NCBIfam" id="TIGR02397">
    <property type="entry name" value="dnaX_nterm"/>
    <property type="match status" value="1"/>
</dbReference>
<dbReference type="Pfam" id="PF12169">
    <property type="entry name" value="DNA_pol3_gamma3"/>
    <property type="match status" value="1"/>
</dbReference>
<dbReference type="FunFam" id="3.40.50.300:FF:000014">
    <property type="entry name" value="DNA polymerase III subunit gamma/tau"/>
    <property type="match status" value="1"/>
</dbReference>
<dbReference type="EMBL" id="CP121694">
    <property type="protein sequence ID" value="WRO20530.1"/>
    <property type="molecule type" value="Genomic_DNA"/>
</dbReference>
<evidence type="ECO:0000256" key="7">
    <source>
        <dbReference type="ARBA" id="ARBA00022741"/>
    </source>
</evidence>
<dbReference type="GO" id="GO:0003887">
    <property type="term" value="F:DNA-directed DNA polymerase activity"/>
    <property type="evidence" value="ECO:0007669"/>
    <property type="project" value="UniProtKB-KW"/>
</dbReference>
<accession>A0AAU0UHN7</accession>
<dbReference type="Gene3D" id="3.40.50.300">
    <property type="entry name" value="P-loop containing nucleotide triphosphate hydrolases"/>
    <property type="match status" value="1"/>
</dbReference>
<dbReference type="AlphaFoldDB" id="A0AAU0UHN7"/>
<dbReference type="Pfam" id="PF22608">
    <property type="entry name" value="DNAX_ATPase_lid"/>
    <property type="match status" value="1"/>
</dbReference>
<evidence type="ECO:0000259" key="13">
    <source>
        <dbReference type="SMART" id="SM00382"/>
    </source>
</evidence>
<dbReference type="InterPro" id="IPR050238">
    <property type="entry name" value="DNA_Rep/Repair_Clamp_Loader"/>
</dbReference>
<dbReference type="InterPro" id="IPR027417">
    <property type="entry name" value="P-loop_NTPase"/>
</dbReference>
<dbReference type="KEGG" id="dbc:MFMK1_000305"/>
<dbReference type="Gene3D" id="1.10.8.60">
    <property type="match status" value="1"/>
</dbReference>
<dbReference type="InterPro" id="IPR001270">
    <property type="entry name" value="ClpA/B"/>
</dbReference>
<keyword evidence="5" id="KW-0235">DNA replication</keyword>
<dbReference type="GO" id="GO:0005524">
    <property type="term" value="F:ATP binding"/>
    <property type="evidence" value="ECO:0007669"/>
    <property type="project" value="UniProtKB-KW"/>
</dbReference>
<keyword evidence="4 14" id="KW-0548">Nucleotidyltransferase</keyword>
<dbReference type="InterPro" id="IPR003593">
    <property type="entry name" value="AAA+_ATPase"/>
</dbReference>
<dbReference type="InterPro" id="IPR008921">
    <property type="entry name" value="DNA_pol3_clamp-load_cplx_C"/>
</dbReference>
<name>A0AAU0UHN7_9FIRM</name>
<dbReference type="GO" id="GO:0006261">
    <property type="term" value="P:DNA-templated DNA replication"/>
    <property type="evidence" value="ECO:0007669"/>
    <property type="project" value="TreeGrafter"/>
</dbReference>
<dbReference type="RefSeq" id="WP_366923423.1">
    <property type="nucleotide sequence ID" value="NZ_CP121694.1"/>
</dbReference>
<keyword evidence="8" id="KW-0862">Zinc</keyword>
<evidence type="ECO:0000313" key="15">
    <source>
        <dbReference type="Proteomes" id="UP001329915"/>
    </source>
</evidence>